<reference evidence="3 4" key="1">
    <citation type="journal article" date="2019" name="ISME J.">
        <title>Insights into ecological role of a new deltaproteobacterial order Candidatus Acidulodesulfobacterales by metagenomics and metatranscriptomics.</title>
        <authorList>
            <person name="Tan S."/>
            <person name="Liu J."/>
            <person name="Fang Y."/>
            <person name="Hedlund B.P."/>
            <person name="Lian Z.H."/>
            <person name="Huang L.Y."/>
            <person name="Li J.T."/>
            <person name="Huang L.N."/>
            <person name="Li W.J."/>
            <person name="Jiang H.C."/>
            <person name="Dong H.L."/>
            <person name="Shu W.S."/>
        </authorList>
    </citation>
    <scope>NUCLEOTIDE SEQUENCE [LARGE SCALE GENOMIC DNA]</scope>
    <source>
        <strain evidence="3">AP1</strain>
    </source>
</reference>
<dbReference type="GO" id="GO:0005886">
    <property type="term" value="C:plasma membrane"/>
    <property type="evidence" value="ECO:0007669"/>
    <property type="project" value="UniProtKB-SubCell"/>
</dbReference>
<gene>
    <name evidence="3" type="ORF">EVG15_06175</name>
</gene>
<dbReference type="GO" id="GO:0048038">
    <property type="term" value="F:quinone binding"/>
    <property type="evidence" value="ECO:0007669"/>
    <property type="project" value="UniProtKB-UniRule"/>
</dbReference>
<comment type="caution">
    <text evidence="3">The sequence shown here is derived from an EMBL/GenBank/DDBJ whole genome shotgun (WGS) entry which is preliminary data.</text>
</comment>
<dbReference type="Pfam" id="PF00499">
    <property type="entry name" value="Oxidored_q3"/>
    <property type="match status" value="1"/>
</dbReference>
<feature type="transmembrane region" description="Helical" evidence="2">
    <location>
        <begin position="12"/>
        <end position="33"/>
    </location>
</feature>
<dbReference type="PANTHER" id="PTHR33269:SF17">
    <property type="entry name" value="NADH-UBIQUINONE OXIDOREDUCTASE CHAIN 6"/>
    <property type="match status" value="1"/>
</dbReference>
<sequence>MVILVKNPLTSALYIILCFFALAGFYILLNMQFLAAMQIMVYAGAIAVIIVLVIMLLNLAKIKGAIKDFHQIVISIIAIGLLALEVILYLNAAGEKKPTGIYTNAVINKIGNTQIIGEFLFTKYVFPFEVASILLLVAVIGAYIFAKK</sequence>
<comment type="function">
    <text evidence="2">NDH-1 shuttles electrons from NADH, via FMN and iron-sulfur (Fe-S) centers, to quinones in the respiratory chain. Couples the redox reaction to proton translocation (for every two electrons transferred, four hydrogen ions are translocated across the cytoplasmic membrane), and thus conserves the redox energy in a proton gradient.</text>
</comment>
<comment type="subcellular location">
    <subcellularLocation>
        <location evidence="2">Cell membrane</location>
        <topology evidence="2">Multi-pass membrane protein</topology>
    </subcellularLocation>
</comment>
<dbReference type="InterPro" id="IPR001457">
    <property type="entry name" value="NADH_UbQ/plastoQ_OxRdtase_su6"/>
</dbReference>
<protein>
    <recommendedName>
        <fullName evidence="2">NADH-quinone oxidoreductase subunit J</fullName>
        <ecNumber evidence="2">7.1.1.-</ecNumber>
    </recommendedName>
</protein>
<name>A0A519BMG5_9DELT</name>
<organism evidence="3 4">
    <name type="scientific">Candidatus Acididesulfobacter diazotrophicus</name>
    <dbReference type="NCBI Taxonomy" id="2597226"/>
    <lineage>
        <taxon>Bacteria</taxon>
        <taxon>Deltaproteobacteria</taxon>
        <taxon>Candidatus Acidulodesulfobacterales</taxon>
        <taxon>Candidatus Acididesulfobacter</taxon>
    </lineage>
</organism>
<dbReference type="PANTHER" id="PTHR33269">
    <property type="entry name" value="NADH-UBIQUINONE OXIDOREDUCTASE CHAIN 6"/>
    <property type="match status" value="1"/>
</dbReference>
<keyword evidence="2" id="KW-0472">Membrane</keyword>
<evidence type="ECO:0000256" key="2">
    <source>
        <dbReference type="RuleBase" id="RU004429"/>
    </source>
</evidence>
<keyword evidence="2" id="KW-0520">NAD</keyword>
<dbReference type="GO" id="GO:0008137">
    <property type="term" value="F:NADH dehydrogenase (ubiquinone) activity"/>
    <property type="evidence" value="ECO:0007669"/>
    <property type="project" value="UniProtKB-UniRule"/>
</dbReference>
<keyword evidence="2" id="KW-1133">Transmembrane helix</keyword>
<dbReference type="EC" id="7.1.1.-" evidence="2"/>
<dbReference type="AlphaFoldDB" id="A0A519BMG5"/>
<evidence type="ECO:0000313" key="4">
    <source>
        <dbReference type="Proteomes" id="UP000319296"/>
    </source>
</evidence>
<comment type="catalytic activity">
    <reaction evidence="2">
        <text>a quinone + NADH + 5 H(+)(in) = a quinol + NAD(+) + 4 H(+)(out)</text>
        <dbReference type="Rhea" id="RHEA:57888"/>
        <dbReference type="ChEBI" id="CHEBI:15378"/>
        <dbReference type="ChEBI" id="CHEBI:24646"/>
        <dbReference type="ChEBI" id="CHEBI:57540"/>
        <dbReference type="ChEBI" id="CHEBI:57945"/>
        <dbReference type="ChEBI" id="CHEBI:132124"/>
    </reaction>
</comment>
<evidence type="ECO:0000256" key="1">
    <source>
        <dbReference type="ARBA" id="ARBA00005698"/>
    </source>
</evidence>
<feature type="transmembrane region" description="Helical" evidence="2">
    <location>
        <begin position="72"/>
        <end position="90"/>
    </location>
</feature>
<proteinExistence type="inferred from homology"/>
<dbReference type="Proteomes" id="UP000319296">
    <property type="component" value="Unassembled WGS sequence"/>
</dbReference>
<comment type="similarity">
    <text evidence="1 2">Belongs to the complex I subunit 6 family.</text>
</comment>
<keyword evidence="2" id="KW-1003">Cell membrane</keyword>
<comment type="caution">
    <text evidence="2">Lacks conserved residue(s) required for the propagation of feature annotation.</text>
</comment>
<feature type="transmembrane region" description="Helical" evidence="2">
    <location>
        <begin position="39"/>
        <end position="60"/>
    </location>
</feature>
<dbReference type="EMBL" id="SGBB01000009">
    <property type="protein sequence ID" value="RZD18471.1"/>
    <property type="molecule type" value="Genomic_DNA"/>
</dbReference>
<keyword evidence="2" id="KW-0812">Transmembrane</keyword>
<evidence type="ECO:0000313" key="3">
    <source>
        <dbReference type="EMBL" id="RZD18471.1"/>
    </source>
</evidence>
<keyword evidence="2" id="KW-0874">Quinone</keyword>
<accession>A0A519BMG5</accession>
<dbReference type="InterPro" id="IPR042106">
    <property type="entry name" value="Nuo/plastoQ_OxRdtase_6_NuoJ"/>
</dbReference>
<feature type="transmembrane region" description="Helical" evidence="2">
    <location>
        <begin position="124"/>
        <end position="146"/>
    </location>
</feature>
<dbReference type="Gene3D" id="1.20.120.1200">
    <property type="entry name" value="NADH-ubiquinone/plastoquinone oxidoreductase chain 6, subunit NuoJ"/>
    <property type="match status" value="1"/>
</dbReference>